<dbReference type="InterPro" id="IPR036291">
    <property type="entry name" value="NAD(P)-bd_dom_sf"/>
</dbReference>
<dbReference type="Gene3D" id="3.40.50.720">
    <property type="entry name" value="NAD(P)-binding Rossmann-like Domain"/>
    <property type="match status" value="1"/>
</dbReference>
<dbReference type="InterPro" id="IPR002347">
    <property type="entry name" value="SDR_fam"/>
</dbReference>
<evidence type="ECO:0000256" key="4">
    <source>
        <dbReference type="SAM" id="MobiDB-lite"/>
    </source>
</evidence>
<proteinExistence type="inferred from homology"/>
<dbReference type="PROSITE" id="PS00061">
    <property type="entry name" value="ADH_SHORT"/>
    <property type="match status" value="1"/>
</dbReference>
<dbReference type="EMBL" id="LLZU01000008">
    <property type="protein sequence ID" value="KRV49964.1"/>
    <property type="molecule type" value="Genomic_DNA"/>
</dbReference>
<dbReference type="OrthoDB" id="151996at2"/>
<dbReference type="Pfam" id="PF00106">
    <property type="entry name" value="adh_short"/>
    <property type="match status" value="1"/>
</dbReference>
<organism evidence="5 6">
    <name type="scientific">Wenjunlia vitaminophila</name>
    <name type="common">Streptomyces vitaminophilus</name>
    <dbReference type="NCBI Taxonomy" id="76728"/>
    <lineage>
        <taxon>Bacteria</taxon>
        <taxon>Bacillati</taxon>
        <taxon>Actinomycetota</taxon>
        <taxon>Actinomycetes</taxon>
        <taxon>Kitasatosporales</taxon>
        <taxon>Streptomycetaceae</taxon>
        <taxon>Wenjunlia</taxon>
    </lineage>
</organism>
<dbReference type="PANTHER" id="PTHR44196:SF1">
    <property type="entry name" value="DEHYDROGENASE_REDUCTASE SDR FAMILY MEMBER 7B"/>
    <property type="match status" value="1"/>
</dbReference>
<dbReference type="eggNOG" id="COG1028">
    <property type="taxonomic scope" value="Bacteria"/>
</dbReference>
<dbReference type="SUPFAM" id="SSF51735">
    <property type="entry name" value="NAD(P)-binding Rossmann-fold domains"/>
    <property type="match status" value="1"/>
</dbReference>
<comment type="similarity">
    <text evidence="1 3">Belongs to the short-chain dehydrogenases/reductases (SDR) family.</text>
</comment>
<dbReference type="AlphaFoldDB" id="A0A0T6LW68"/>
<protein>
    <submittedName>
        <fullName evidence="5">Short-chain dehydrogenase</fullName>
    </submittedName>
</protein>
<dbReference type="PANTHER" id="PTHR44196">
    <property type="entry name" value="DEHYDROGENASE/REDUCTASE SDR FAMILY MEMBER 7B"/>
    <property type="match status" value="1"/>
</dbReference>
<evidence type="ECO:0000313" key="6">
    <source>
        <dbReference type="Proteomes" id="UP000050867"/>
    </source>
</evidence>
<gene>
    <name evidence="5" type="ORF">AQ490_18065</name>
</gene>
<dbReference type="PRINTS" id="PR00080">
    <property type="entry name" value="SDRFAMILY"/>
</dbReference>
<accession>A0A0T6LW68</accession>
<keyword evidence="6" id="KW-1185">Reference proteome</keyword>
<reference evidence="5 6" key="1">
    <citation type="submission" date="2015-10" db="EMBL/GenBank/DDBJ databases">
        <title>Draft genome sequence of pyrrolomycin-producing Streptomyces vitaminophilus.</title>
        <authorList>
            <person name="Graham D.E."/>
            <person name="Mahan K.M."/>
            <person name="Klingeman D.M."/>
            <person name="Hettich R.L."/>
            <person name="Parry R.J."/>
        </authorList>
    </citation>
    <scope>NUCLEOTIDE SEQUENCE [LARGE SCALE GENOMIC DNA]</scope>
    <source>
        <strain evidence="5 6">ATCC 31673</strain>
    </source>
</reference>
<dbReference type="GO" id="GO:0016020">
    <property type="term" value="C:membrane"/>
    <property type="evidence" value="ECO:0007669"/>
    <property type="project" value="TreeGrafter"/>
</dbReference>
<feature type="region of interest" description="Disordered" evidence="4">
    <location>
        <begin position="271"/>
        <end position="324"/>
    </location>
</feature>
<dbReference type="RefSeq" id="WP_018385475.1">
    <property type="nucleotide sequence ID" value="NZ_LLZU01000008.1"/>
</dbReference>
<dbReference type="InterPro" id="IPR020904">
    <property type="entry name" value="Sc_DH/Rdtase_CS"/>
</dbReference>
<evidence type="ECO:0000256" key="1">
    <source>
        <dbReference type="ARBA" id="ARBA00006484"/>
    </source>
</evidence>
<evidence type="ECO:0000256" key="3">
    <source>
        <dbReference type="RuleBase" id="RU000363"/>
    </source>
</evidence>
<dbReference type="Proteomes" id="UP000050867">
    <property type="component" value="Unassembled WGS sequence"/>
</dbReference>
<name>A0A0T6LW68_WENVI</name>
<sequence>MRELNGLSALVTGGSRGLGLLLARELAGRGCRVTIAARDPHELAEAAELLRSDGAEVRTAVCDVRDQNQVRGLVTGTAREQGGLDIVIGNAGIIQVGPVGVLGAREFHDALDSIFLGALYTSLESLPYLRESPAGGRLALIGSIGGLLAVPHLLPYSCAKAAVGTLAEGLHEEQARYGVSVTAVHPGLMRTGSHLHARFTGNAEREFAWFSTLAGLPLLSMNAERAAGRIVTAVARRRPRVVLTPLARTGARLHGVAPVLTTRMNRLFARMLPRADEGPSRPLEGSRAAPRDRTAATRARRLATVLNERAADRLNQRGPSTGTR</sequence>
<dbReference type="PRINTS" id="PR00081">
    <property type="entry name" value="GDHRDH"/>
</dbReference>
<evidence type="ECO:0000256" key="2">
    <source>
        <dbReference type="ARBA" id="ARBA00023002"/>
    </source>
</evidence>
<dbReference type="STRING" id="76728.AQ490_18065"/>
<keyword evidence="2" id="KW-0560">Oxidoreductase</keyword>
<evidence type="ECO:0000313" key="5">
    <source>
        <dbReference type="EMBL" id="KRV49964.1"/>
    </source>
</evidence>
<dbReference type="GO" id="GO:0016491">
    <property type="term" value="F:oxidoreductase activity"/>
    <property type="evidence" value="ECO:0007669"/>
    <property type="project" value="UniProtKB-KW"/>
</dbReference>
<comment type="caution">
    <text evidence="5">The sequence shown here is derived from an EMBL/GenBank/DDBJ whole genome shotgun (WGS) entry which is preliminary data.</text>
</comment>